<dbReference type="AlphaFoldDB" id="A0A8K0XVX4"/>
<name>A0A8K0XVX4_9ENTR</name>
<protein>
    <submittedName>
        <fullName evidence="2">Uncharacterized protein</fullName>
    </submittedName>
</protein>
<evidence type="ECO:0000256" key="1">
    <source>
        <dbReference type="SAM" id="MobiDB-lite"/>
    </source>
</evidence>
<dbReference type="RefSeq" id="WP_238712469.1">
    <property type="nucleotide sequence ID" value="NZ_JAEPBH010000006.1"/>
</dbReference>
<evidence type="ECO:0000313" key="3">
    <source>
        <dbReference type="Proteomes" id="UP000659047"/>
    </source>
</evidence>
<accession>A0A8K0XVX4</accession>
<comment type="caution">
    <text evidence="2">The sequence shown here is derived from an EMBL/GenBank/DDBJ whole genome shotgun (WGS) entry which is preliminary data.</text>
</comment>
<proteinExistence type="predicted"/>
<gene>
    <name evidence="2" type="ORF">JJB97_03600</name>
</gene>
<reference evidence="2" key="1">
    <citation type="submission" date="2021-01" db="EMBL/GenBank/DDBJ databases">
        <title>Intestinitalea alba gen. nov., sp. nov., a novel genus of the family Enterobacteriaceae, isolated from the gut of the plastic-eating mealworm Tenebrio molitor L.</title>
        <authorList>
            <person name="Yang Y."/>
        </authorList>
    </citation>
    <scope>NUCLEOTIDE SEQUENCE</scope>
    <source>
        <strain evidence="2">BIT-L3</strain>
    </source>
</reference>
<organism evidence="2 3">
    <name type="scientific">Tenebrionibacter intestinalis</name>
    <dbReference type="NCBI Taxonomy" id="2799638"/>
    <lineage>
        <taxon>Bacteria</taxon>
        <taxon>Pseudomonadati</taxon>
        <taxon>Pseudomonadota</taxon>
        <taxon>Gammaproteobacteria</taxon>
        <taxon>Enterobacterales</taxon>
        <taxon>Enterobacteriaceae</taxon>
        <taxon>Tenebrionibacter/Tenebrionicola group</taxon>
        <taxon>Tenebrionibacter</taxon>
    </lineage>
</organism>
<sequence length="55" mass="6215">MSMNIARSAPELVINAPNNAERWPPEKNSNDQTRFGGFKTADTPHPFADRMDEIQ</sequence>
<feature type="region of interest" description="Disordered" evidence="1">
    <location>
        <begin position="1"/>
        <end position="55"/>
    </location>
</feature>
<evidence type="ECO:0000313" key="2">
    <source>
        <dbReference type="EMBL" id="MBK4714436.1"/>
    </source>
</evidence>
<dbReference type="Proteomes" id="UP000659047">
    <property type="component" value="Unassembled WGS sequence"/>
</dbReference>
<keyword evidence="3" id="KW-1185">Reference proteome</keyword>
<dbReference type="EMBL" id="JAEPBH010000006">
    <property type="protein sequence ID" value="MBK4714436.1"/>
    <property type="molecule type" value="Genomic_DNA"/>
</dbReference>